<dbReference type="InterPro" id="IPR012338">
    <property type="entry name" value="Beta-lactam/transpept-like"/>
</dbReference>
<keyword evidence="6" id="KW-0007">Acetylation</keyword>
<dbReference type="Pfam" id="PF04960">
    <property type="entry name" value="Glutaminase"/>
    <property type="match status" value="1"/>
</dbReference>
<evidence type="ECO:0000256" key="6">
    <source>
        <dbReference type="HAMAP-Rule" id="MF_00313"/>
    </source>
</evidence>
<evidence type="ECO:0000256" key="2">
    <source>
        <dbReference type="ARBA" id="ARBA00011881"/>
    </source>
</evidence>
<comment type="similarity">
    <text evidence="1 6">Belongs to the glutaminase family.</text>
</comment>
<dbReference type="Proteomes" id="UP000049127">
    <property type="component" value="Unassembled WGS sequence"/>
</dbReference>
<dbReference type="NCBIfam" id="TIGR03814">
    <property type="entry name" value="Gln_ase"/>
    <property type="match status" value="1"/>
</dbReference>
<dbReference type="PANTHER" id="PTHR12544:SF29">
    <property type="entry name" value="GLUTAMINASE"/>
    <property type="match status" value="1"/>
</dbReference>
<dbReference type="SUPFAM" id="SSF56601">
    <property type="entry name" value="beta-lactamase/transpeptidase-like"/>
    <property type="match status" value="1"/>
</dbReference>
<comment type="subunit">
    <text evidence="2 6">Homotetramer.</text>
</comment>
<evidence type="ECO:0000313" key="8">
    <source>
        <dbReference type="Proteomes" id="UP000049127"/>
    </source>
</evidence>
<gene>
    <name evidence="7" type="primary">glsA_1</name>
    <name evidence="6" type="synonym">glsA</name>
    <name evidence="7" type="ORF">R28058_15141</name>
</gene>
<dbReference type="OrthoDB" id="9788822at2"/>
<keyword evidence="4 6" id="KW-0378">Hydrolase</keyword>
<dbReference type="GO" id="GO:0006537">
    <property type="term" value="P:glutamate biosynthetic process"/>
    <property type="evidence" value="ECO:0007669"/>
    <property type="project" value="TreeGrafter"/>
</dbReference>
<evidence type="ECO:0000256" key="1">
    <source>
        <dbReference type="ARBA" id="ARBA00011076"/>
    </source>
</evidence>
<evidence type="ECO:0000256" key="4">
    <source>
        <dbReference type="ARBA" id="ARBA00022801"/>
    </source>
</evidence>
<reference evidence="7 8" key="1">
    <citation type="submission" date="2015-01" db="EMBL/GenBank/DDBJ databases">
        <authorList>
            <person name="Aslett A.Martin."/>
            <person name="De Silva Nishadi"/>
        </authorList>
    </citation>
    <scope>NUCLEOTIDE SEQUENCE [LARGE SCALE GENOMIC DNA]</scope>
    <source>
        <strain evidence="7 8">R28058</strain>
    </source>
</reference>
<evidence type="ECO:0000256" key="5">
    <source>
        <dbReference type="ARBA" id="ARBA00049534"/>
    </source>
</evidence>
<evidence type="ECO:0000313" key="7">
    <source>
        <dbReference type="EMBL" id="CEQ03781.1"/>
    </source>
</evidence>
<protein>
    <recommendedName>
        <fullName evidence="3 6">Glutaminase</fullName>
        <ecNumber evidence="3 6">3.5.1.2</ecNumber>
    </recommendedName>
</protein>
<feature type="binding site" evidence="6">
    <location>
        <position position="116"/>
    </location>
    <ligand>
        <name>substrate</name>
    </ligand>
</feature>
<feature type="binding site" evidence="6">
    <location>
        <position position="161"/>
    </location>
    <ligand>
        <name>substrate</name>
    </ligand>
</feature>
<dbReference type="FunFam" id="3.40.710.10:FF:000005">
    <property type="entry name" value="Glutaminase"/>
    <property type="match status" value="1"/>
</dbReference>
<feature type="binding site" evidence="6">
    <location>
        <position position="168"/>
    </location>
    <ligand>
        <name>substrate</name>
    </ligand>
</feature>
<dbReference type="GO" id="GO:0006543">
    <property type="term" value="P:L-glutamine catabolic process"/>
    <property type="evidence" value="ECO:0007669"/>
    <property type="project" value="TreeGrafter"/>
</dbReference>
<name>A0A0C7QJY2_PARSO</name>
<dbReference type="RefSeq" id="WP_055333404.1">
    <property type="nucleotide sequence ID" value="NZ_CDNF01000003.1"/>
</dbReference>
<dbReference type="EMBL" id="CEKZ01000003">
    <property type="protein sequence ID" value="CEQ03781.1"/>
    <property type="molecule type" value="Genomic_DNA"/>
</dbReference>
<organism evidence="7 8">
    <name type="scientific">Paraclostridium sordellii</name>
    <name type="common">Clostridium sordellii</name>
    <dbReference type="NCBI Taxonomy" id="1505"/>
    <lineage>
        <taxon>Bacteria</taxon>
        <taxon>Bacillati</taxon>
        <taxon>Bacillota</taxon>
        <taxon>Clostridia</taxon>
        <taxon>Peptostreptococcales</taxon>
        <taxon>Peptostreptococcaceae</taxon>
        <taxon>Paraclostridium</taxon>
    </lineage>
</organism>
<dbReference type="EC" id="3.5.1.2" evidence="3 6"/>
<feature type="binding site" evidence="6">
    <location>
        <position position="64"/>
    </location>
    <ligand>
        <name>substrate</name>
    </ligand>
</feature>
<dbReference type="InterPro" id="IPR015868">
    <property type="entry name" value="Glutaminase"/>
</dbReference>
<evidence type="ECO:0000256" key="3">
    <source>
        <dbReference type="ARBA" id="ARBA00012918"/>
    </source>
</evidence>
<feature type="binding site" evidence="6">
    <location>
        <position position="244"/>
    </location>
    <ligand>
        <name>substrate</name>
    </ligand>
</feature>
<accession>A0A0C7QJY2</accession>
<dbReference type="AlphaFoldDB" id="A0A0C7QJY2"/>
<sequence>MFDLLEGLVTENKKYIKDGHVATYIPALAKVDPNQLGIALATVKGNSYNEYFAGDYNKKFAIESTSKVITLIMALLDNSPEYVFKRVGSEPSGFAFNSILNMEINNKLVPSNPFINAGAIVINSLVKGKNSDEKINRILDFTKKLTNNPDIYVIEDIYLSEKRTGDINRSLAYHMKGVGLIDGDVEDVLDSYFRQCSIAVTALDLARIGSVLANKGVCPWNNKTLIPMDICTIVKSIMVTCGLYDESGDFAVHIGIPAKSGVGGGILGAVPNKMGVGIFGPALDSMGNSSAGVKMLQQLSKNLDLDIFE</sequence>
<comment type="catalytic activity">
    <reaction evidence="5 6">
        <text>L-glutamine + H2O = L-glutamate + NH4(+)</text>
        <dbReference type="Rhea" id="RHEA:15889"/>
        <dbReference type="ChEBI" id="CHEBI:15377"/>
        <dbReference type="ChEBI" id="CHEBI:28938"/>
        <dbReference type="ChEBI" id="CHEBI:29985"/>
        <dbReference type="ChEBI" id="CHEBI:58359"/>
        <dbReference type="EC" id="3.5.1.2"/>
    </reaction>
</comment>
<feature type="binding site" evidence="6">
    <location>
        <position position="192"/>
    </location>
    <ligand>
        <name>substrate</name>
    </ligand>
</feature>
<dbReference type="Gene3D" id="3.40.710.10">
    <property type="entry name" value="DD-peptidase/beta-lactamase superfamily"/>
    <property type="match status" value="1"/>
</dbReference>
<dbReference type="HAMAP" id="MF_00313">
    <property type="entry name" value="Glutaminase"/>
    <property type="match status" value="1"/>
</dbReference>
<dbReference type="PANTHER" id="PTHR12544">
    <property type="entry name" value="GLUTAMINASE"/>
    <property type="match status" value="1"/>
</dbReference>
<dbReference type="GO" id="GO:0004359">
    <property type="term" value="F:glutaminase activity"/>
    <property type="evidence" value="ECO:0007669"/>
    <property type="project" value="UniProtKB-UniRule"/>
</dbReference>
<feature type="binding site" evidence="6">
    <location>
        <position position="262"/>
    </location>
    <ligand>
        <name>substrate</name>
    </ligand>
</feature>
<proteinExistence type="inferred from homology"/>